<proteinExistence type="predicted"/>
<name>A0A835A461_TETSI</name>
<organism evidence="2 3">
    <name type="scientific">Tetracentron sinense</name>
    <name type="common">Spur-leaf</name>
    <dbReference type="NCBI Taxonomy" id="13715"/>
    <lineage>
        <taxon>Eukaryota</taxon>
        <taxon>Viridiplantae</taxon>
        <taxon>Streptophyta</taxon>
        <taxon>Embryophyta</taxon>
        <taxon>Tracheophyta</taxon>
        <taxon>Spermatophyta</taxon>
        <taxon>Magnoliopsida</taxon>
        <taxon>Trochodendrales</taxon>
        <taxon>Trochodendraceae</taxon>
        <taxon>Tetracentron</taxon>
    </lineage>
</organism>
<evidence type="ECO:0000256" key="1">
    <source>
        <dbReference type="SAM" id="MobiDB-lite"/>
    </source>
</evidence>
<evidence type="ECO:0000313" key="3">
    <source>
        <dbReference type="Proteomes" id="UP000655225"/>
    </source>
</evidence>
<dbReference type="AlphaFoldDB" id="A0A835A461"/>
<evidence type="ECO:0000313" key="2">
    <source>
        <dbReference type="EMBL" id="KAF8414231.1"/>
    </source>
</evidence>
<gene>
    <name evidence="2" type="ORF">HHK36_002231</name>
</gene>
<accession>A0A835A461</accession>
<protein>
    <submittedName>
        <fullName evidence="2">Uncharacterized protein</fullName>
    </submittedName>
</protein>
<dbReference type="EMBL" id="JABCRI010000001">
    <property type="protein sequence ID" value="KAF8414231.1"/>
    <property type="molecule type" value="Genomic_DNA"/>
</dbReference>
<feature type="region of interest" description="Disordered" evidence="1">
    <location>
        <begin position="101"/>
        <end position="120"/>
    </location>
</feature>
<keyword evidence="3" id="KW-1185">Reference proteome</keyword>
<comment type="caution">
    <text evidence="2">The sequence shown here is derived from an EMBL/GenBank/DDBJ whole genome shotgun (WGS) entry which is preliminary data.</text>
</comment>
<sequence>MKFLRFRAALGLPRKLVSFVAAGNRGSLRAIRRILERELATSRGGLNPKRMVLVREIAQHCLDGQRRGGFAEVIGMQSLALLRQLAREQLERLRVATQEVNGPTGGAIEQGQVGSKASWG</sequence>
<reference evidence="2 3" key="1">
    <citation type="submission" date="2020-04" db="EMBL/GenBank/DDBJ databases">
        <title>Plant Genome Project.</title>
        <authorList>
            <person name="Zhang R.-G."/>
        </authorList>
    </citation>
    <scope>NUCLEOTIDE SEQUENCE [LARGE SCALE GENOMIC DNA]</scope>
    <source>
        <strain evidence="2">YNK0</strain>
        <tissue evidence="2">Leaf</tissue>
    </source>
</reference>
<dbReference type="Proteomes" id="UP000655225">
    <property type="component" value="Unassembled WGS sequence"/>
</dbReference>